<reference evidence="3" key="1">
    <citation type="submission" date="2015-01" db="EMBL/GenBank/DDBJ databases">
        <authorList>
            <person name="Aksoy S."/>
            <person name="Warren W."/>
            <person name="Wilson R.K."/>
        </authorList>
    </citation>
    <scope>NUCLEOTIDE SEQUENCE [LARGE SCALE GENOMIC DNA]</scope>
    <source>
        <strain evidence="3">IAEA</strain>
    </source>
</reference>
<sequence length="67" mass="7829">MNPLNWLGVISTLYGIYLVLVMKAIEVKYIRARLCKEWIDGKAFNTKFNLNSHTPQRDICQKCDLLK</sequence>
<evidence type="ECO:0000256" key="1">
    <source>
        <dbReference type="SAM" id="Phobius"/>
    </source>
</evidence>
<evidence type="ECO:0000313" key="2">
    <source>
        <dbReference type="EnsemblMetazoa" id="GPPI013507-PA"/>
    </source>
</evidence>
<reference evidence="2" key="2">
    <citation type="submission" date="2020-05" db="UniProtKB">
        <authorList>
            <consortium name="EnsemblMetazoa"/>
        </authorList>
    </citation>
    <scope>IDENTIFICATION</scope>
    <source>
        <strain evidence="2">IAEA</strain>
    </source>
</reference>
<dbReference type="AlphaFoldDB" id="A0A1B0AZ30"/>
<proteinExistence type="predicted"/>
<dbReference type="Proteomes" id="UP000092460">
    <property type="component" value="Unassembled WGS sequence"/>
</dbReference>
<accession>A0A1B0AZ30</accession>
<name>A0A1B0AZ30_9MUSC</name>
<keyword evidence="1" id="KW-0472">Membrane</keyword>
<keyword evidence="3" id="KW-1185">Reference proteome</keyword>
<feature type="transmembrane region" description="Helical" evidence="1">
    <location>
        <begin position="6"/>
        <end position="25"/>
    </location>
</feature>
<dbReference type="EnsemblMetazoa" id="GPPI013507-RA">
    <property type="protein sequence ID" value="GPPI013507-PA"/>
    <property type="gene ID" value="GPPI013507"/>
</dbReference>
<keyword evidence="1" id="KW-1133">Transmembrane helix</keyword>
<protein>
    <submittedName>
        <fullName evidence="2">Uncharacterized protein</fullName>
    </submittedName>
</protein>
<evidence type="ECO:0000313" key="3">
    <source>
        <dbReference type="Proteomes" id="UP000092460"/>
    </source>
</evidence>
<organism evidence="2 3">
    <name type="scientific">Glossina palpalis gambiensis</name>
    <dbReference type="NCBI Taxonomy" id="67801"/>
    <lineage>
        <taxon>Eukaryota</taxon>
        <taxon>Metazoa</taxon>
        <taxon>Ecdysozoa</taxon>
        <taxon>Arthropoda</taxon>
        <taxon>Hexapoda</taxon>
        <taxon>Insecta</taxon>
        <taxon>Pterygota</taxon>
        <taxon>Neoptera</taxon>
        <taxon>Endopterygota</taxon>
        <taxon>Diptera</taxon>
        <taxon>Brachycera</taxon>
        <taxon>Muscomorpha</taxon>
        <taxon>Hippoboscoidea</taxon>
        <taxon>Glossinidae</taxon>
        <taxon>Glossina</taxon>
    </lineage>
</organism>
<dbReference type="EMBL" id="JXJN01006137">
    <property type="status" value="NOT_ANNOTATED_CDS"/>
    <property type="molecule type" value="Genomic_DNA"/>
</dbReference>
<keyword evidence="1" id="KW-0812">Transmembrane</keyword>
<dbReference type="VEuPathDB" id="VectorBase:GPPI013507"/>